<proteinExistence type="predicted"/>
<accession>A0A4D6EGC5</accession>
<name>A0A4D6EGC5_9VIRU</name>
<sequence>MREVVMVGAEADDVAAACSVWPTSYRSLIQLFNTHYDGGTGWIEMSSGALDTWFRATEQASLRTTLWAVWRRARAVMAASGDKCLTRCHFDGVSRELEHGTAGSPSALVGTICSTRQVGAATPSATAATETNVSWQRISRCDGPSLTISSGTRTTTASACAGTVVPVPGAKRPHSAISGGDDKDNDDPVVTARRQRVATDHQEADRLRSGLAGAATLGDLGLMIQAAVRLTSVYPADDVRALVAGAYPARRAPGRRADGDPAQGVDGNEGQRAASLWAPTAFVEWFASHHAAYGLENTPDYVWNTKLLPTSPREDDPWSRAYWLAANAKP</sequence>
<protein>
    <submittedName>
        <fullName evidence="2">Uncharacterized protein</fullName>
    </submittedName>
</protein>
<evidence type="ECO:0000313" key="3">
    <source>
        <dbReference type="Proteomes" id="UP001237152"/>
    </source>
</evidence>
<evidence type="ECO:0000313" key="2">
    <source>
        <dbReference type="EMBL" id="QBZ80608.1"/>
    </source>
</evidence>
<feature type="region of interest" description="Disordered" evidence="1">
    <location>
        <begin position="165"/>
        <end position="188"/>
    </location>
</feature>
<dbReference type="Proteomes" id="UP001237152">
    <property type="component" value="Segment"/>
</dbReference>
<reference evidence="2" key="1">
    <citation type="journal article" date="2019" name="Front. Microbiol.">
        <title>Pandoravirus Celtis Illustrates the Microevolution Processes at Work in the Giant Pandoraviridae Genomes.</title>
        <authorList>
            <person name="Legendre M."/>
            <person name="Alempic J.M."/>
            <person name="Philippe N."/>
            <person name="Lartigue A."/>
            <person name="Jeudy S."/>
            <person name="Poirot O."/>
            <person name="Ta N.T."/>
            <person name="Nin S."/>
            <person name="Coute Y."/>
            <person name="Abergel C."/>
            <person name="Claverie J.M."/>
        </authorList>
    </citation>
    <scope>NUCLEOTIDE SEQUENCE</scope>
</reference>
<gene>
    <name evidence="2" type="ORF">pclt_cds_7</name>
</gene>
<evidence type="ECO:0000256" key="1">
    <source>
        <dbReference type="SAM" id="MobiDB-lite"/>
    </source>
</evidence>
<dbReference type="EMBL" id="MK174290">
    <property type="protein sequence ID" value="QBZ80608.1"/>
    <property type="molecule type" value="Genomic_DNA"/>
</dbReference>
<organism evidence="2 3">
    <name type="scientific">Pandoravirus celtis</name>
    <dbReference type="NCBI Taxonomy" id="2568002"/>
    <lineage>
        <taxon>Viruses</taxon>
        <taxon>Pandoravirus</taxon>
    </lineage>
</organism>